<feature type="binding site" evidence="4">
    <location>
        <begin position="216"/>
        <end position="217"/>
    </location>
    <ligand>
        <name>3-amino-2-oxopropyl phosphate</name>
        <dbReference type="ChEBI" id="CHEBI:57279"/>
    </ligand>
</feature>
<dbReference type="InterPro" id="IPR036130">
    <property type="entry name" value="Pyridoxine-5'_phos_synth"/>
</dbReference>
<dbReference type="EMBL" id="LAQT01000008">
    <property type="protein sequence ID" value="KPC52987.1"/>
    <property type="molecule type" value="Genomic_DNA"/>
</dbReference>
<comment type="catalytic activity">
    <reaction evidence="4">
        <text>3-amino-2-oxopropyl phosphate + 1-deoxy-D-xylulose 5-phosphate = pyridoxine 5'-phosphate + phosphate + 2 H2O + H(+)</text>
        <dbReference type="Rhea" id="RHEA:15265"/>
        <dbReference type="ChEBI" id="CHEBI:15377"/>
        <dbReference type="ChEBI" id="CHEBI:15378"/>
        <dbReference type="ChEBI" id="CHEBI:43474"/>
        <dbReference type="ChEBI" id="CHEBI:57279"/>
        <dbReference type="ChEBI" id="CHEBI:57792"/>
        <dbReference type="ChEBI" id="CHEBI:58589"/>
        <dbReference type="EC" id="2.6.99.2"/>
    </reaction>
</comment>
<dbReference type="InterPro" id="IPR004569">
    <property type="entry name" value="PyrdxlP_synth_PdxJ"/>
</dbReference>
<keyword evidence="2 4" id="KW-0808">Transferase</keyword>
<comment type="subcellular location">
    <subcellularLocation>
        <location evidence="4">Cytoplasm</location>
    </subcellularLocation>
</comment>
<feature type="binding site" evidence="4">
    <location>
        <position position="21"/>
    </location>
    <ligand>
        <name>3-amino-2-oxopropyl phosphate</name>
        <dbReference type="ChEBI" id="CHEBI:57279"/>
    </ligand>
</feature>
<dbReference type="NCBIfam" id="TIGR00559">
    <property type="entry name" value="pdxJ"/>
    <property type="match status" value="1"/>
</dbReference>
<evidence type="ECO:0000256" key="4">
    <source>
        <dbReference type="HAMAP-Rule" id="MF_00279"/>
    </source>
</evidence>
<dbReference type="GO" id="GO:0008615">
    <property type="term" value="P:pyridoxine biosynthetic process"/>
    <property type="evidence" value="ECO:0007669"/>
    <property type="project" value="UniProtKB-UniRule"/>
</dbReference>
<dbReference type="PANTHER" id="PTHR30456:SF0">
    <property type="entry name" value="PYRIDOXINE 5'-PHOSPHATE SYNTHASE"/>
    <property type="match status" value="1"/>
</dbReference>
<gene>
    <name evidence="6" type="primary">pdxJ_1</name>
    <name evidence="4" type="synonym">pdxJ</name>
    <name evidence="6" type="ORF">WG78_10870</name>
</gene>
<evidence type="ECO:0000256" key="3">
    <source>
        <dbReference type="ARBA" id="ARBA00023096"/>
    </source>
</evidence>
<comment type="caution">
    <text evidence="6">The sequence shown here is derived from an EMBL/GenBank/DDBJ whole genome shotgun (WGS) entry which is preliminary data.</text>
</comment>
<accession>A0A0N1JSU2</accession>
<dbReference type="AlphaFoldDB" id="A0A0N1JSU2"/>
<keyword evidence="3 4" id="KW-0664">Pyridoxine biosynthesis</keyword>
<dbReference type="OrthoDB" id="9806590at2"/>
<comment type="similarity">
    <text evidence="4">Belongs to the PNP synthase family.</text>
</comment>
<feature type="binding site" evidence="4">
    <location>
        <begin position="12"/>
        <end position="13"/>
    </location>
    <ligand>
        <name>1-deoxy-D-xylulose 5-phosphate</name>
        <dbReference type="ChEBI" id="CHEBI:57792"/>
    </ligand>
</feature>
<comment type="subunit">
    <text evidence="4">Homooctamer; tetramer of dimers.</text>
</comment>
<dbReference type="GO" id="GO:0033856">
    <property type="term" value="F:pyridoxine 5'-phosphate synthase activity"/>
    <property type="evidence" value="ECO:0007669"/>
    <property type="project" value="UniProtKB-UniRule"/>
</dbReference>
<evidence type="ECO:0000256" key="5">
    <source>
        <dbReference type="NCBIfam" id="TIGR00559"/>
    </source>
</evidence>
<feature type="binding site" evidence="4">
    <location>
        <position position="48"/>
    </location>
    <ligand>
        <name>1-deoxy-D-xylulose 5-phosphate</name>
        <dbReference type="ChEBI" id="CHEBI:57792"/>
    </ligand>
</feature>
<name>A0A0N1JSU2_9NEIS</name>
<dbReference type="GO" id="GO:0005829">
    <property type="term" value="C:cytosol"/>
    <property type="evidence" value="ECO:0007669"/>
    <property type="project" value="TreeGrafter"/>
</dbReference>
<protein>
    <recommendedName>
        <fullName evidence="4 5">Pyridoxine 5'-phosphate synthase</fullName>
        <shortName evidence="4">PNP synthase</shortName>
        <ecNumber evidence="4 5">2.6.99.2</ecNumber>
    </recommendedName>
</protein>
<comment type="caution">
    <text evidence="4">Lacks conserved residue(s) required for the propagation of feature annotation.</text>
</comment>
<dbReference type="InterPro" id="IPR013785">
    <property type="entry name" value="Aldolase_TIM"/>
</dbReference>
<dbReference type="EC" id="2.6.99.2" evidence="4 5"/>
<evidence type="ECO:0000313" key="6">
    <source>
        <dbReference type="EMBL" id="KPC52987.1"/>
    </source>
</evidence>
<feature type="binding site" evidence="4">
    <location>
        <position position="10"/>
    </location>
    <ligand>
        <name>3-amino-2-oxopropyl phosphate</name>
        <dbReference type="ChEBI" id="CHEBI:57279"/>
    </ligand>
</feature>
<dbReference type="HAMAP" id="MF_00279">
    <property type="entry name" value="PdxJ"/>
    <property type="match status" value="1"/>
</dbReference>
<dbReference type="UniPathway" id="UPA00244">
    <property type="reaction ID" value="UER00313"/>
</dbReference>
<feature type="site" description="Transition state stabilizer" evidence="4">
    <location>
        <position position="154"/>
    </location>
</feature>
<dbReference type="PATRIC" id="fig|857265.3.peg.2233"/>
<dbReference type="STRING" id="857265.WG78_10870"/>
<feature type="binding site" evidence="4">
    <location>
        <position position="195"/>
    </location>
    <ligand>
        <name>3-amino-2-oxopropyl phosphate</name>
        <dbReference type="ChEBI" id="CHEBI:57279"/>
    </ligand>
</feature>
<dbReference type="NCBIfam" id="NF003627">
    <property type="entry name" value="PRK05265.1-5"/>
    <property type="match status" value="1"/>
</dbReference>
<dbReference type="SUPFAM" id="SSF63892">
    <property type="entry name" value="Pyridoxine 5'-phosphate synthase"/>
    <property type="match status" value="1"/>
</dbReference>
<evidence type="ECO:0000256" key="1">
    <source>
        <dbReference type="ARBA" id="ARBA00022490"/>
    </source>
</evidence>
<evidence type="ECO:0000256" key="2">
    <source>
        <dbReference type="ARBA" id="ARBA00022679"/>
    </source>
</evidence>
<sequence>MAGALLLGVNIDHVATVRNARDERNPSPVFAAQVAEQAGADLITMLLRKDRGNIRDEDVRLTRALLQTRLNLEIALDPELLAFAIDQAPSDVCLVPETRDDAGIWSGLDVRGRRQEIGEYVRKLHAANIRTSIFVDPDFEQIRLCHALGVSVVELHTGRYSRARDRKSKELEYARIKVAAEYAANLGLVVNAGHGLNYHNVEPIAAIPQVEELNIGHAIISHALIAGLPTAVREMKMAMTRARLQNRPPLDDDEEH</sequence>
<organism evidence="6 7">
    <name type="scientific">Amantichitinum ursilacus</name>
    <dbReference type="NCBI Taxonomy" id="857265"/>
    <lineage>
        <taxon>Bacteria</taxon>
        <taxon>Pseudomonadati</taxon>
        <taxon>Pseudomonadota</taxon>
        <taxon>Betaproteobacteria</taxon>
        <taxon>Neisseriales</taxon>
        <taxon>Chitinibacteraceae</taxon>
        <taxon>Amantichitinum</taxon>
    </lineage>
</organism>
<evidence type="ECO:0000313" key="7">
    <source>
        <dbReference type="Proteomes" id="UP000037939"/>
    </source>
</evidence>
<dbReference type="PANTHER" id="PTHR30456">
    <property type="entry name" value="PYRIDOXINE 5'-PHOSPHATE SYNTHASE"/>
    <property type="match status" value="1"/>
</dbReference>
<comment type="pathway">
    <text evidence="4">Cofactor biosynthesis; pyridoxine 5'-phosphate biosynthesis; pyridoxine 5'-phosphate from D-erythrose 4-phosphate: step 5/5.</text>
</comment>
<comment type="function">
    <text evidence="4">Catalyzes the complicated ring closure reaction between the two acyclic compounds 1-deoxy-D-xylulose-5-phosphate (DXP) and 3-amino-2-oxopropyl phosphate (1-amino-acetone-3-phosphate or AAP) to form pyridoxine 5'-phosphate (PNP) and inorganic phosphate.</text>
</comment>
<feature type="active site" description="Proton acceptor" evidence="4">
    <location>
        <position position="73"/>
    </location>
</feature>
<dbReference type="Gene3D" id="3.20.20.70">
    <property type="entry name" value="Aldolase class I"/>
    <property type="match status" value="1"/>
</dbReference>
<dbReference type="Proteomes" id="UP000037939">
    <property type="component" value="Unassembled WGS sequence"/>
</dbReference>
<dbReference type="NCBIfam" id="NF003625">
    <property type="entry name" value="PRK05265.1-3"/>
    <property type="match status" value="1"/>
</dbReference>
<proteinExistence type="inferred from homology"/>
<dbReference type="Pfam" id="PF03740">
    <property type="entry name" value="PdxJ"/>
    <property type="match status" value="1"/>
</dbReference>
<dbReference type="CDD" id="cd00003">
    <property type="entry name" value="PNPsynthase"/>
    <property type="match status" value="1"/>
</dbReference>
<feature type="active site" description="Proton donor" evidence="4">
    <location>
        <position position="194"/>
    </location>
</feature>
<reference evidence="6 7" key="1">
    <citation type="submission" date="2015-07" db="EMBL/GenBank/DDBJ databases">
        <title>Draft genome sequence of the Amantichitinum ursilacus IGB-41, a new chitin-degrading bacterium.</title>
        <authorList>
            <person name="Kirstahler P."/>
            <person name="Guenther M."/>
            <person name="Grumaz C."/>
            <person name="Rupp S."/>
            <person name="Zibek S."/>
            <person name="Sohn K."/>
        </authorList>
    </citation>
    <scope>NUCLEOTIDE SEQUENCE [LARGE SCALE GENOMIC DNA]</scope>
    <source>
        <strain evidence="6 7">IGB-41</strain>
    </source>
</reference>
<dbReference type="RefSeq" id="WP_053937823.1">
    <property type="nucleotide sequence ID" value="NZ_LAQT01000008.1"/>
</dbReference>
<keyword evidence="7" id="KW-1185">Reference proteome</keyword>
<keyword evidence="1 4" id="KW-0963">Cytoplasm</keyword>